<dbReference type="NCBIfam" id="TIGR00916">
    <property type="entry name" value="2A0604s01"/>
    <property type="match status" value="2"/>
</dbReference>
<evidence type="ECO:0000256" key="1">
    <source>
        <dbReference type="ARBA" id="ARBA00004651"/>
    </source>
</evidence>
<comment type="similarity">
    <text evidence="11">In the C-terminal section; belongs to the SecD/SecF family. SecF subfamily.</text>
</comment>
<feature type="domain" description="Protein export membrane protein SecD/SecF C-terminal" evidence="15">
    <location>
        <begin position="648"/>
        <end position="828"/>
    </location>
</feature>
<dbReference type="HAMAP" id="MF_01463_B">
    <property type="entry name" value="SecD_B"/>
    <property type="match status" value="1"/>
</dbReference>
<dbReference type="HAMAP" id="MF_01464_B">
    <property type="entry name" value="SecF_B"/>
    <property type="match status" value="1"/>
</dbReference>
<dbReference type="InterPro" id="IPR048631">
    <property type="entry name" value="SecD_1st"/>
</dbReference>
<dbReference type="GO" id="GO:0043952">
    <property type="term" value="P:protein transport by the Sec complex"/>
    <property type="evidence" value="ECO:0007669"/>
    <property type="project" value="UniProtKB-UniRule"/>
</dbReference>
<keyword evidence="4" id="KW-0997">Cell inner membrane</keyword>
<name>A0A6I7HNX7_9HYPH</name>
<dbReference type="RefSeq" id="WP_114363086.1">
    <property type="nucleotide sequence ID" value="NZ_QPIX01000005.1"/>
</dbReference>
<accession>A0A6I7HNX7</accession>
<dbReference type="InterPro" id="IPR054384">
    <property type="entry name" value="SecDF_P1_head"/>
</dbReference>
<dbReference type="Gene3D" id="3.30.1360.200">
    <property type="match status" value="1"/>
</dbReference>
<evidence type="ECO:0000256" key="5">
    <source>
        <dbReference type="ARBA" id="ARBA00022692"/>
    </source>
</evidence>
<evidence type="ECO:0000256" key="7">
    <source>
        <dbReference type="ARBA" id="ARBA00022989"/>
    </source>
</evidence>
<dbReference type="Gene3D" id="1.20.1640.10">
    <property type="entry name" value="Multidrug efflux transporter AcrB transmembrane domain"/>
    <property type="match status" value="2"/>
</dbReference>
<keyword evidence="19" id="KW-1185">Reference proteome</keyword>
<comment type="subunit">
    <text evidence="14">Forms a complex with SecD. Part of the essential Sec protein translocation apparatus which comprises SecA, SecYEG and auxiliary proteins SecDF-YajC and YidC.</text>
</comment>
<keyword evidence="3 13" id="KW-1003">Cell membrane</keyword>
<evidence type="ECO:0000256" key="11">
    <source>
        <dbReference type="ARBA" id="ARBA00060856"/>
    </source>
</evidence>
<dbReference type="InterPro" id="IPR022645">
    <property type="entry name" value="SecD/SecF_bac"/>
</dbReference>
<dbReference type="NCBIfam" id="NF009583">
    <property type="entry name" value="PRK13024.1-3"/>
    <property type="match status" value="1"/>
</dbReference>
<keyword evidence="8 13" id="KW-0811">Translocation</keyword>
<comment type="similarity">
    <text evidence="14">Belongs to the SecD/SecF family. SecF subfamily.</text>
</comment>
<evidence type="ECO:0000313" key="19">
    <source>
        <dbReference type="Proteomes" id="UP000252582"/>
    </source>
</evidence>
<evidence type="ECO:0000256" key="8">
    <source>
        <dbReference type="ARBA" id="ARBA00023010"/>
    </source>
</evidence>
<evidence type="ECO:0000256" key="14">
    <source>
        <dbReference type="HAMAP-Rule" id="MF_01464"/>
    </source>
</evidence>
<dbReference type="Proteomes" id="UP000252582">
    <property type="component" value="Unassembled WGS sequence"/>
</dbReference>
<feature type="domain" description="Protein export membrane protein SecD/SecF C-terminal" evidence="15">
    <location>
        <begin position="355"/>
        <end position="524"/>
    </location>
</feature>
<evidence type="ECO:0000256" key="13">
    <source>
        <dbReference type="HAMAP-Rule" id="MF_01463"/>
    </source>
</evidence>
<feature type="transmembrane region" description="Helical" evidence="13">
    <location>
        <begin position="469"/>
        <end position="491"/>
    </location>
</feature>
<evidence type="ECO:0000256" key="9">
    <source>
        <dbReference type="ARBA" id="ARBA00023136"/>
    </source>
</evidence>
<feature type="transmembrane region" description="Helical" evidence="13">
    <location>
        <begin position="698"/>
        <end position="721"/>
    </location>
</feature>
<gene>
    <name evidence="14" type="primary">secF</name>
    <name evidence="13" type="synonym">secD</name>
    <name evidence="18" type="ORF">DFR48_10582</name>
</gene>
<organism evidence="18 19">
    <name type="scientific">Ciceribacter lividus</name>
    <dbReference type="NCBI Taxonomy" id="1197950"/>
    <lineage>
        <taxon>Bacteria</taxon>
        <taxon>Pseudomonadati</taxon>
        <taxon>Pseudomonadota</taxon>
        <taxon>Alphaproteobacteria</taxon>
        <taxon>Hyphomicrobiales</taxon>
        <taxon>Rhizobiaceae</taxon>
        <taxon>Ciceribacter</taxon>
    </lineage>
</organism>
<comment type="similarity">
    <text evidence="12">In the N-terminal section; belongs to the SecD/SecF family. SecD subfamily.</text>
</comment>
<comment type="caution">
    <text evidence="13">Lacks conserved residue(s) required for the propagation of feature annotation.</text>
</comment>
<dbReference type="InterPro" id="IPR005791">
    <property type="entry name" value="SecD"/>
</dbReference>
<feature type="domain" description="Protein translocase subunit SecDF P1" evidence="16">
    <location>
        <begin position="164"/>
        <end position="221"/>
    </location>
</feature>
<comment type="similarity">
    <text evidence="13">Belongs to the SecD/SecF family. SecD subfamily.</text>
</comment>
<dbReference type="Pfam" id="PF02355">
    <property type="entry name" value="SecD_SecF_C"/>
    <property type="match status" value="2"/>
</dbReference>
<dbReference type="PRINTS" id="PR01755">
    <property type="entry name" value="SECFTRNLCASE"/>
</dbReference>
<dbReference type="InterPro" id="IPR005665">
    <property type="entry name" value="SecF_bac"/>
</dbReference>
<evidence type="ECO:0000256" key="12">
    <source>
        <dbReference type="ARBA" id="ARBA00061053"/>
    </source>
</evidence>
<dbReference type="FunFam" id="1.20.1640.10:FF:000004">
    <property type="entry name" value="Protein translocase subunit SecD"/>
    <property type="match status" value="1"/>
</dbReference>
<feature type="transmembrane region" description="Helical" evidence="13">
    <location>
        <begin position="371"/>
        <end position="393"/>
    </location>
</feature>
<feature type="transmembrane region" description="Helical" evidence="13">
    <location>
        <begin position="800"/>
        <end position="827"/>
    </location>
</feature>
<dbReference type="GO" id="GO:0015450">
    <property type="term" value="F:protein-transporting ATPase activity"/>
    <property type="evidence" value="ECO:0007669"/>
    <property type="project" value="InterPro"/>
</dbReference>
<dbReference type="Pfam" id="PF21760">
    <property type="entry name" value="SecD_1st"/>
    <property type="match status" value="1"/>
</dbReference>
<dbReference type="FunFam" id="3.30.1360.200:FF:000002">
    <property type="entry name" value="Preprotein translocase subunit SecD"/>
    <property type="match status" value="1"/>
</dbReference>
<comment type="subunit">
    <text evidence="13">Forms a complex with SecF. Part of the essential Sec protein translocation apparatus which comprises SecA, SecYEG and auxiliary proteins SecDF-YajC and YidC.</text>
</comment>
<feature type="transmembrane region" description="Helical" evidence="13">
    <location>
        <begin position="777"/>
        <end position="794"/>
    </location>
</feature>
<dbReference type="InterPro" id="IPR055344">
    <property type="entry name" value="SecD_SecF_C_bact"/>
</dbReference>
<dbReference type="NCBIfam" id="TIGR01129">
    <property type="entry name" value="secD"/>
    <property type="match status" value="1"/>
</dbReference>
<keyword evidence="2 13" id="KW-0813">Transport</keyword>
<keyword evidence="6 13" id="KW-0653">Protein transport</keyword>
<dbReference type="PANTHER" id="PTHR30081">
    <property type="entry name" value="PROTEIN-EXPORT MEMBRANE PROTEIN SEC"/>
    <property type="match status" value="1"/>
</dbReference>
<comment type="caution">
    <text evidence="18">The sequence shown here is derived from an EMBL/GenBank/DDBJ whole genome shotgun (WGS) entry which is preliminary data.</text>
</comment>
<feature type="transmembrane region" description="Helical" evidence="13">
    <location>
        <begin position="497"/>
        <end position="525"/>
    </location>
</feature>
<dbReference type="Gene3D" id="3.30.70.3400">
    <property type="match status" value="2"/>
</dbReference>
<dbReference type="Pfam" id="PF22599">
    <property type="entry name" value="SecDF_P1_head"/>
    <property type="match status" value="1"/>
</dbReference>
<evidence type="ECO:0000259" key="15">
    <source>
        <dbReference type="Pfam" id="PF02355"/>
    </source>
</evidence>
<reference evidence="18 19" key="1">
    <citation type="submission" date="2018-07" db="EMBL/GenBank/DDBJ databases">
        <title>Genomic Encyclopedia of Type Strains, Phase IV (KMG-IV): sequencing the most valuable type-strain genomes for metagenomic binning, comparative biology and taxonomic classification.</title>
        <authorList>
            <person name="Goeker M."/>
        </authorList>
    </citation>
    <scope>NUCLEOTIDE SEQUENCE [LARGE SCALE GENOMIC DNA]</scope>
    <source>
        <strain evidence="18 19">DSM 25528</strain>
    </source>
</reference>
<keyword evidence="9 13" id="KW-0472">Membrane</keyword>
<keyword evidence="5 13" id="KW-0812">Transmembrane</keyword>
<feature type="transmembrane region" description="Helical" evidence="13">
    <location>
        <begin position="555"/>
        <end position="580"/>
    </location>
</feature>
<protein>
    <recommendedName>
        <fullName evidence="13 14">Multifunctional fusion protein</fullName>
    </recommendedName>
    <domain>
        <recommendedName>
            <fullName evidence="13">Protein translocase subunit SecD</fullName>
        </recommendedName>
    </domain>
    <domain>
        <recommendedName>
            <fullName evidence="14">Protein-export membrane protein SecF</fullName>
        </recommendedName>
    </domain>
</protein>
<dbReference type="InterPro" id="IPR022646">
    <property type="entry name" value="SecD/SecF_CS"/>
</dbReference>
<dbReference type="Pfam" id="PF07549">
    <property type="entry name" value="Sec_GG"/>
    <property type="match status" value="2"/>
</dbReference>
<evidence type="ECO:0000256" key="6">
    <source>
        <dbReference type="ARBA" id="ARBA00022927"/>
    </source>
</evidence>
<dbReference type="SUPFAM" id="SSF82866">
    <property type="entry name" value="Multidrug efflux transporter AcrB transmembrane domain"/>
    <property type="match status" value="2"/>
</dbReference>
<evidence type="ECO:0000256" key="10">
    <source>
        <dbReference type="ARBA" id="ARBA00059018"/>
    </source>
</evidence>
<evidence type="ECO:0000313" key="18">
    <source>
        <dbReference type="EMBL" id="RCW24742.1"/>
    </source>
</evidence>
<dbReference type="FunFam" id="3.30.70.3400:FF:000006">
    <property type="entry name" value="Protein translocase subunit SecD"/>
    <property type="match status" value="1"/>
</dbReference>
<evidence type="ECO:0000259" key="16">
    <source>
        <dbReference type="Pfam" id="PF21760"/>
    </source>
</evidence>
<proteinExistence type="inferred from homology"/>
<dbReference type="NCBIfam" id="TIGR00966">
    <property type="entry name" value="transloc_SecF"/>
    <property type="match status" value="1"/>
</dbReference>
<sequence length="853" mass="91955">MLYISRWKTILIWLTVAVSVVIAMPNFFSNGQLASFPSWLPSKKVTLGLDLQGGSHIMLKIEKADIIKERLETTVGDIRNNLREAGIRYTGLSGVGQQIQVRITDADKVEAAKEALAPLTQVVSVGGLTGGTVQEITMTEGEGGLLRFDLTDAGINYRTSSALTQSIEVVRRRVDELGTTEPLIQRQGEDRIIVQVPGLTDPQRLKSLLNQTAKLTFHMVDMSMPVEEAINGRPPASSEVLYSMDDPAVPYLVEKRALVSGENLVDAQATFNQQTNEPVVSFRFDSKGAQRFAQATQQNVGRPFAIVLDDQVISAPVIREPIVGGSGQISGGFSVEGANDLAVLLRAGALPATLTVVEERTVGPGLGADSISAGLTASVIGAIAVVLFMIAFYGTFGVMANVALTANITMIFAALTTLGSTLTLPGIAGIVLTMGMAVDSNVLVYERIREEVKNGRSLAQAIDVGFKKAFATIVDANLTTLIAAVVLFFLGSGPVRGFAVTLAVGIVTTVFTAFTMTQWLMAMWFRWRRPKHLPKSIRTGMFDTQNIRFMAIRKFTFATAGALIVISLAGFVFVGLNLGIDFKGGSLIELKARQGAADIGDIRERLSELNLGEIQAQGFGDPSSVLVRLQSQEGGENAEQSAISLVRQELQDQYEFRRVEVVGPAVSSDLTANATIGVGVSLLLILIYIWFRFEWQFAAGAIIATLHDVILTLGLFVFTGIEFNLTSIAAILTIIGYSLNDTVVVYDRMRENLRRYKKMPLDVLIDASINQTLSRTVLTASTTLIALLALYLFGGEVIASFTLAMLFGVLIGTFSSIYMAAPVLIAFKLRPESFQQEEKASEGEALPSGKAGA</sequence>
<dbReference type="InterPro" id="IPR022813">
    <property type="entry name" value="SecD/SecF_arch_bac"/>
</dbReference>
<dbReference type="GO" id="GO:0006605">
    <property type="term" value="P:protein targeting"/>
    <property type="evidence" value="ECO:0007669"/>
    <property type="project" value="UniProtKB-UniRule"/>
</dbReference>
<feature type="transmembrane region" description="Helical" evidence="13">
    <location>
        <begin position="670"/>
        <end position="691"/>
    </location>
</feature>
<keyword evidence="7 13" id="KW-1133">Transmembrane helix</keyword>
<evidence type="ECO:0000259" key="17">
    <source>
        <dbReference type="Pfam" id="PF22599"/>
    </source>
</evidence>
<evidence type="ECO:0000256" key="2">
    <source>
        <dbReference type="ARBA" id="ARBA00022448"/>
    </source>
</evidence>
<evidence type="ECO:0000256" key="4">
    <source>
        <dbReference type="ARBA" id="ARBA00022519"/>
    </source>
</evidence>
<feature type="domain" description="SecDF P1 head subdomain" evidence="17">
    <location>
        <begin position="239"/>
        <end position="352"/>
    </location>
</feature>
<dbReference type="FunFam" id="1.20.1640.10:FF:000024">
    <property type="entry name" value="Multifunctional fusion protein"/>
    <property type="match status" value="1"/>
</dbReference>
<dbReference type="NCBIfam" id="NF011315">
    <property type="entry name" value="PRK14726.1"/>
    <property type="match status" value="1"/>
</dbReference>
<comment type="function">
    <text evidence="10 13">Part of the Sec protein translocase complex. Interacts with the SecYEG preprotein conducting channel. SecDF uses the proton motive force (PMF) to complete protein translocation after the ATP-dependent function of SecA.</text>
</comment>
<comment type="subcellular location">
    <subcellularLocation>
        <location evidence="1 13">Cell membrane</location>
        <topology evidence="1 13">Multi-pass membrane protein</topology>
    </subcellularLocation>
</comment>
<evidence type="ECO:0000256" key="3">
    <source>
        <dbReference type="ARBA" id="ARBA00022475"/>
    </source>
</evidence>
<dbReference type="GO" id="GO:0005886">
    <property type="term" value="C:plasma membrane"/>
    <property type="evidence" value="ECO:0007669"/>
    <property type="project" value="UniProtKB-SubCell"/>
</dbReference>
<dbReference type="EMBL" id="QPIX01000005">
    <property type="protein sequence ID" value="RCW24742.1"/>
    <property type="molecule type" value="Genomic_DNA"/>
</dbReference>
<dbReference type="InterPro" id="IPR048634">
    <property type="entry name" value="SecD_SecF_C"/>
</dbReference>
<dbReference type="PANTHER" id="PTHR30081:SF1">
    <property type="entry name" value="PROTEIN TRANSLOCASE SUBUNIT SECD"/>
    <property type="match status" value="1"/>
</dbReference>
<dbReference type="GO" id="GO:0065002">
    <property type="term" value="P:intracellular protein transmembrane transport"/>
    <property type="evidence" value="ECO:0007669"/>
    <property type="project" value="UniProtKB-UniRule"/>
</dbReference>
<feature type="transmembrane region" description="Helical" evidence="13">
    <location>
        <begin position="727"/>
        <end position="746"/>
    </location>
</feature>
<dbReference type="AlphaFoldDB" id="A0A6I7HNX7"/>